<dbReference type="AlphaFoldDB" id="Q6BKX1"/>
<dbReference type="Pfam" id="PF00569">
    <property type="entry name" value="ZZ"/>
    <property type="match status" value="1"/>
</dbReference>
<dbReference type="STRING" id="284592.Q6BKX1"/>
<gene>
    <name evidence="7" type="ordered locus">DEHA2F18216g</name>
</gene>
<evidence type="ECO:0000313" key="8">
    <source>
        <dbReference type="Proteomes" id="UP000000599"/>
    </source>
</evidence>
<dbReference type="OMA" id="ICCDVCH"/>
<dbReference type="RefSeq" id="XP_461150.2">
    <property type="nucleotide sequence ID" value="XM_461150.1"/>
</dbReference>
<feature type="compositionally biased region" description="Basic and acidic residues" evidence="5">
    <location>
        <begin position="645"/>
        <end position="667"/>
    </location>
</feature>
<evidence type="ECO:0000256" key="2">
    <source>
        <dbReference type="ARBA" id="ARBA00022771"/>
    </source>
</evidence>
<feature type="compositionally biased region" description="Polar residues" evidence="5">
    <location>
        <begin position="634"/>
        <end position="644"/>
    </location>
</feature>
<evidence type="ECO:0000259" key="6">
    <source>
        <dbReference type="PROSITE" id="PS50135"/>
    </source>
</evidence>
<dbReference type="GeneID" id="2904312"/>
<dbReference type="SMART" id="SM00291">
    <property type="entry name" value="ZnF_ZZ"/>
    <property type="match status" value="1"/>
</dbReference>
<dbReference type="GO" id="GO:0008270">
    <property type="term" value="F:zinc ion binding"/>
    <property type="evidence" value="ECO:0007669"/>
    <property type="project" value="UniProtKB-KW"/>
</dbReference>
<dbReference type="Proteomes" id="UP000000599">
    <property type="component" value="Chromosome F"/>
</dbReference>
<feature type="domain" description="ZZ-type" evidence="6">
    <location>
        <begin position="184"/>
        <end position="247"/>
    </location>
</feature>
<dbReference type="HOGENOM" id="CLU_022266_0_0_1"/>
<dbReference type="EMBL" id="CR382138">
    <property type="protein sequence ID" value="CAG89533.2"/>
    <property type="molecule type" value="Genomic_DNA"/>
</dbReference>
<dbReference type="InParanoid" id="Q6BKX1"/>
<evidence type="ECO:0000256" key="3">
    <source>
        <dbReference type="ARBA" id="ARBA00022833"/>
    </source>
</evidence>
<protein>
    <submittedName>
        <fullName evidence="7">DEHA2F18216p</fullName>
    </submittedName>
</protein>
<accession>Q6BKX1</accession>
<dbReference type="InterPro" id="IPR043145">
    <property type="entry name" value="Znf_ZZ_sf"/>
</dbReference>
<feature type="region of interest" description="Disordered" evidence="5">
    <location>
        <begin position="630"/>
        <end position="675"/>
    </location>
</feature>
<dbReference type="InterPro" id="IPR000433">
    <property type="entry name" value="Znf_ZZ"/>
</dbReference>
<proteinExistence type="predicted"/>
<evidence type="ECO:0000256" key="5">
    <source>
        <dbReference type="SAM" id="MobiDB-lite"/>
    </source>
</evidence>
<sequence length="757" mass="84894">MDSENKVVTIKVSYNHLCSSSKDCSITVERESFIRIDDKEKLVAFLRSDFKLGDLKDIKILRKSKKHKDYIPLETDSDFKSLSRSLKVKNHIKLLINDSTPATKFCSPNILGGDFEKKKTIDFASLGKALVEASFTVLSDFRGEEFQAHTKPQTQPTQPQTRTQSAKGQFEEKPKDATNNDCVHELVACDSCNPTNFVPIKGVRFKCLICRDYDLCQACESKQHVEEKNNGDHLYTHPMIKITKPLLDSRTNCPRAFSNSNDIIYDIPLNGCSLANKDKIESILGEGSINDFFKNVDKIIEESDRYKILSSLLKTENIQDEDEDTKFAMLQSLVESSNVQADICTSSQNNEGSDDQETKSADEIDISINLNHEPESLSEYNKVQIYTKRFSQDARVISLVLYNNSSIPISGGDLKFEFYDSNASEVILVKNVRAILSGEKRSYNLGILTEKFNSLSGRRLKISTTDDSIIMDGNYSPGETTSLNIMNKPILANLSDIKSEKGSIEVVLVPKSNSMAQIIITNKSKTRLDCSNLKFKVINCFDQVVCNLSVVHGRKILPERTTKYNIGLSNAHLKYPFKLLIVTDSFFASCDLSLKNLNGVFEVIPKEKWHEDVSVDNGLSDSLKFCDKEADYPSSDTESFVNESQKNDKIDNHVEELSSPGDTEKTEMQSNNRSTEGSVHFVVLPTLPKESLLESKNLSSSEYDDAKSFLAHENGSTTDNKSRHTVDDANDYDIISMGEEEECVDSDFEVLSPAISH</sequence>
<keyword evidence="1" id="KW-0479">Metal-binding</keyword>
<reference evidence="7 8" key="1">
    <citation type="journal article" date="2004" name="Nature">
        <title>Genome evolution in yeasts.</title>
        <authorList>
            <consortium name="Genolevures"/>
            <person name="Dujon B."/>
            <person name="Sherman D."/>
            <person name="Fischer G."/>
            <person name="Durrens P."/>
            <person name="Casaregola S."/>
            <person name="Lafontaine I."/>
            <person name="de Montigny J."/>
            <person name="Marck C."/>
            <person name="Neuveglise C."/>
            <person name="Talla E."/>
            <person name="Goffard N."/>
            <person name="Frangeul L."/>
            <person name="Aigle M."/>
            <person name="Anthouard V."/>
            <person name="Babour A."/>
            <person name="Barbe V."/>
            <person name="Barnay S."/>
            <person name="Blanchin S."/>
            <person name="Beckerich J.M."/>
            <person name="Beyne E."/>
            <person name="Bleykasten C."/>
            <person name="Boisrame A."/>
            <person name="Boyer J."/>
            <person name="Cattolico L."/>
            <person name="Confanioleri F."/>
            <person name="de Daruvar A."/>
            <person name="Despons L."/>
            <person name="Fabre E."/>
            <person name="Fairhead C."/>
            <person name="Ferry-Dumazet H."/>
            <person name="Groppi A."/>
            <person name="Hantraye F."/>
            <person name="Hennequin C."/>
            <person name="Jauniaux N."/>
            <person name="Joyet P."/>
            <person name="Kachouri R."/>
            <person name="Kerrest A."/>
            <person name="Koszul R."/>
            <person name="Lemaire M."/>
            <person name="Lesur I."/>
            <person name="Ma L."/>
            <person name="Muller H."/>
            <person name="Nicaud J.M."/>
            <person name="Nikolski M."/>
            <person name="Oztas S."/>
            <person name="Ozier-Kalogeropoulos O."/>
            <person name="Pellenz S."/>
            <person name="Potier S."/>
            <person name="Richard G.F."/>
            <person name="Straub M.L."/>
            <person name="Suleau A."/>
            <person name="Swennene D."/>
            <person name="Tekaia F."/>
            <person name="Wesolowski-Louvel M."/>
            <person name="Westhof E."/>
            <person name="Wirth B."/>
            <person name="Zeniou-Meyer M."/>
            <person name="Zivanovic I."/>
            <person name="Bolotin-Fukuhara M."/>
            <person name="Thierry A."/>
            <person name="Bouchier C."/>
            <person name="Caudron B."/>
            <person name="Scarpelli C."/>
            <person name="Gaillardin C."/>
            <person name="Weissenbach J."/>
            <person name="Wincker P."/>
            <person name="Souciet J.L."/>
        </authorList>
    </citation>
    <scope>NUCLEOTIDE SEQUENCE [LARGE SCALE GENOMIC DNA]</scope>
    <source>
        <strain evidence="8">ATCC 36239 / CBS 767 / BCRC 21394 / JCM 1990 / NBRC 0083 / IGC 2968</strain>
    </source>
</reference>
<dbReference type="GO" id="GO:0044753">
    <property type="term" value="C:amphisome"/>
    <property type="evidence" value="ECO:0007669"/>
    <property type="project" value="TreeGrafter"/>
</dbReference>
<feature type="compositionally biased region" description="Low complexity" evidence="5">
    <location>
        <begin position="150"/>
        <end position="164"/>
    </location>
</feature>
<dbReference type="eggNOG" id="KOG0504">
    <property type="taxonomic scope" value="Eukaryota"/>
</dbReference>
<dbReference type="Gene3D" id="3.30.60.90">
    <property type="match status" value="1"/>
</dbReference>
<dbReference type="GO" id="GO:0007032">
    <property type="term" value="P:endosome organization"/>
    <property type="evidence" value="ECO:0007669"/>
    <property type="project" value="TreeGrafter"/>
</dbReference>
<dbReference type="PANTHER" id="PTHR15090:SF0">
    <property type="entry name" value="SEQUESTOSOME-1"/>
    <property type="match status" value="1"/>
</dbReference>
<dbReference type="InterPro" id="IPR052260">
    <property type="entry name" value="Autophagy_Rcpt_SigReg"/>
</dbReference>
<dbReference type="GO" id="GO:0000423">
    <property type="term" value="P:mitophagy"/>
    <property type="evidence" value="ECO:0007669"/>
    <property type="project" value="TreeGrafter"/>
</dbReference>
<dbReference type="GO" id="GO:0035973">
    <property type="term" value="P:aggrephagy"/>
    <property type="evidence" value="ECO:0007669"/>
    <property type="project" value="TreeGrafter"/>
</dbReference>
<evidence type="ECO:0000313" key="7">
    <source>
        <dbReference type="EMBL" id="CAG89533.2"/>
    </source>
</evidence>
<evidence type="ECO:0000256" key="4">
    <source>
        <dbReference type="PROSITE-ProRule" id="PRU00228"/>
    </source>
</evidence>
<keyword evidence="3" id="KW-0862">Zinc</keyword>
<dbReference type="KEGG" id="dha:DEHA2F18216g"/>
<feature type="region of interest" description="Disordered" evidence="5">
    <location>
        <begin position="146"/>
        <end position="176"/>
    </location>
</feature>
<dbReference type="GO" id="GO:0070530">
    <property type="term" value="F:K63-linked polyubiquitin modification-dependent protein binding"/>
    <property type="evidence" value="ECO:0007669"/>
    <property type="project" value="TreeGrafter"/>
</dbReference>
<keyword evidence="8" id="KW-1185">Reference proteome</keyword>
<evidence type="ECO:0000256" key="1">
    <source>
        <dbReference type="ARBA" id="ARBA00022723"/>
    </source>
</evidence>
<dbReference type="PROSITE" id="PS50135">
    <property type="entry name" value="ZF_ZZ_2"/>
    <property type="match status" value="1"/>
</dbReference>
<name>Q6BKX1_DEBHA</name>
<dbReference type="VEuPathDB" id="FungiDB:DEHA2F18216g"/>
<organism evidence="7 8">
    <name type="scientific">Debaryomyces hansenii (strain ATCC 36239 / CBS 767 / BCRC 21394 / JCM 1990 / NBRC 0083 / IGC 2968)</name>
    <name type="common">Yeast</name>
    <name type="synonym">Torulaspora hansenii</name>
    <dbReference type="NCBI Taxonomy" id="284592"/>
    <lineage>
        <taxon>Eukaryota</taxon>
        <taxon>Fungi</taxon>
        <taxon>Dikarya</taxon>
        <taxon>Ascomycota</taxon>
        <taxon>Saccharomycotina</taxon>
        <taxon>Pichiomycetes</taxon>
        <taxon>Debaryomycetaceae</taxon>
        <taxon>Debaryomyces</taxon>
    </lineage>
</organism>
<dbReference type="GO" id="GO:0016235">
    <property type="term" value="C:aggresome"/>
    <property type="evidence" value="ECO:0007669"/>
    <property type="project" value="TreeGrafter"/>
</dbReference>
<dbReference type="PANTHER" id="PTHR15090">
    <property type="entry name" value="SEQUESTOSOME 1-RELATED"/>
    <property type="match status" value="1"/>
</dbReference>
<dbReference type="GO" id="GO:0005080">
    <property type="term" value="F:protein kinase C binding"/>
    <property type="evidence" value="ECO:0007669"/>
    <property type="project" value="TreeGrafter"/>
</dbReference>
<dbReference type="OrthoDB" id="661148at2759"/>
<keyword evidence="2 4" id="KW-0863">Zinc-finger</keyword>
<dbReference type="CDD" id="cd02340">
    <property type="entry name" value="ZZ_NBR1_like"/>
    <property type="match status" value="1"/>
</dbReference>
<dbReference type="SUPFAM" id="SSF57850">
    <property type="entry name" value="RING/U-box"/>
    <property type="match status" value="1"/>
</dbReference>